<evidence type="ECO:0008006" key="3">
    <source>
        <dbReference type="Google" id="ProtNLM"/>
    </source>
</evidence>
<proteinExistence type="predicted"/>
<evidence type="ECO:0000313" key="2">
    <source>
        <dbReference type="Proteomes" id="UP001168990"/>
    </source>
</evidence>
<accession>A0AA39C4Z2</accession>
<reference evidence="1" key="2">
    <citation type="submission" date="2023-03" db="EMBL/GenBank/DDBJ databases">
        <authorList>
            <person name="Inwood S.N."/>
            <person name="Skelly J.G."/>
            <person name="Guhlin J."/>
            <person name="Harrop T.W.R."/>
            <person name="Goldson S.G."/>
            <person name="Dearden P.K."/>
        </authorList>
    </citation>
    <scope>NUCLEOTIDE SEQUENCE</scope>
    <source>
        <strain evidence="1">Irish</strain>
        <tissue evidence="1">Whole body</tissue>
    </source>
</reference>
<comment type="caution">
    <text evidence="1">The sequence shown here is derived from an EMBL/GenBank/DDBJ whole genome shotgun (WGS) entry which is preliminary data.</text>
</comment>
<reference evidence="1" key="1">
    <citation type="journal article" date="2023" name="bioRxiv">
        <title>Scaffold-level genome assemblies of two parasitoid biocontrol wasps reveal the parthenogenesis mechanism and an associated novel virus.</title>
        <authorList>
            <person name="Inwood S."/>
            <person name="Skelly J."/>
            <person name="Guhlin J."/>
            <person name="Harrop T."/>
            <person name="Goldson S."/>
            <person name="Dearden P."/>
        </authorList>
    </citation>
    <scope>NUCLEOTIDE SEQUENCE</scope>
    <source>
        <strain evidence="1">Irish</strain>
        <tissue evidence="1">Whole body</tissue>
    </source>
</reference>
<organism evidence="1 2">
    <name type="scientific">Microctonus aethiopoides</name>
    <dbReference type="NCBI Taxonomy" id="144406"/>
    <lineage>
        <taxon>Eukaryota</taxon>
        <taxon>Metazoa</taxon>
        <taxon>Ecdysozoa</taxon>
        <taxon>Arthropoda</taxon>
        <taxon>Hexapoda</taxon>
        <taxon>Insecta</taxon>
        <taxon>Pterygota</taxon>
        <taxon>Neoptera</taxon>
        <taxon>Endopterygota</taxon>
        <taxon>Hymenoptera</taxon>
        <taxon>Apocrita</taxon>
        <taxon>Ichneumonoidea</taxon>
        <taxon>Braconidae</taxon>
        <taxon>Euphorinae</taxon>
        <taxon>Microctonus</taxon>
    </lineage>
</organism>
<name>A0AA39C4Z2_9HYME</name>
<sequence length="90" mass="10614">MKSTWRCLSRHRVLQYEPGFAGRIVNACAVLHNMRNAHGIFNDDPFDELDHDEHIHENYTDDIDLDNNIRGPLAIARRIQDRLIMERFGR</sequence>
<dbReference type="Proteomes" id="UP001168990">
    <property type="component" value="Unassembled WGS sequence"/>
</dbReference>
<gene>
    <name evidence="1" type="ORF">PV328_011687</name>
</gene>
<keyword evidence="2" id="KW-1185">Reference proteome</keyword>
<evidence type="ECO:0000313" key="1">
    <source>
        <dbReference type="EMBL" id="KAK0158020.1"/>
    </source>
</evidence>
<dbReference type="EMBL" id="JAQQBS010001425">
    <property type="protein sequence ID" value="KAK0158020.1"/>
    <property type="molecule type" value="Genomic_DNA"/>
</dbReference>
<protein>
    <recommendedName>
        <fullName evidence="3">DDE Tnp4 domain-containing protein</fullName>
    </recommendedName>
</protein>
<dbReference type="AlphaFoldDB" id="A0AA39C4Z2"/>